<protein>
    <submittedName>
        <fullName evidence="1">Uncharacterized protein</fullName>
    </submittedName>
</protein>
<dbReference type="EMBL" id="LAVV01006989">
    <property type="protein sequence ID" value="KNZ57528.1"/>
    <property type="molecule type" value="Genomic_DNA"/>
</dbReference>
<evidence type="ECO:0000313" key="1">
    <source>
        <dbReference type="EMBL" id="KNZ57528.1"/>
    </source>
</evidence>
<organism evidence="1 2">
    <name type="scientific">Puccinia sorghi</name>
    <dbReference type="NCBI Taxonomy" id="27349"/>
    <lineage>
        <taxon>Eukaryota</taxon>
        <taxon>Fungi</taxon>
        <taxon>Dikarya</taxon>
        <taxon>Basidiomycota</taxon>
        <taxon>Pucciniomycotina</taxon>
        <taxon>Pucciniomycetes</taxon>
        <taxon>Pucciniales</taxon>
        <taxon>Pucciniaceae</taxon>
        <taxon>Puccinia</taxon>
    </lineage>
</organism>
<proteinExistence type="predicted"/>
<sequence>MFNVICQTSSPGITTSSHPPTIPPVSTMQVTLQTFGNQFQEEVTQMVESGLTDPQIQQKIEETHSLTQADSLEETITTYYRGLTIQQIHHALTTSHNYTQSLHTNDLNSHKVDVETVVSCMIEIHQTPEGRCGKKTRLSRLVNFFLNPQ</sequence>
<dbReference type="AlphaFoldDB" id="A0A0L6V9U5"/>
<dbReference type="Proteomes" id="UP000037035">
    <property type="component" value="Unassembled WGS sequence"/>
</dbReference>
<evidence type="ECO:0000313" key="2">
    <source>
        <dbReference type="Proteomes" id="UP000037035"/>
    </source>
</evidence>
<gene>
    <name evidence="1" type="ORF">VP01_2137g6</name>
</gene>
<accession>A0A0L6V9U5</accession>
<dbReference type="VEuPathDB" id="FungiDB:VP01_2137g6"/>
<keyword evidence="2" id="KW-1185">Reference proteome</keyword>
<reference evidence="1 2" key="1">
    <citation type="submission" date="2015-08" db="EMBL/GenBank/DDBJ databases">
        <title>Next Generation Sequencing and Analysis of the Genome of Puccinia sorghi L Schw, the Causal Agent of Maize Common Rust.</title>
        <authorList>
            <person name="Rochi L."/>
            <person name="Burguener G."/>
            <person name="Darino M."/>
            <person name="Turjanski A."/>
            <person name="Kreff E."/>
            <person name="Dieguez M.J."/>
            <person name="Sacco F."/>
        </authorList>
    </citation>
    <scope>NUCLEOTIDE SEQUENCE [LARGE SCALE GENOMIC DNA]</scope>
    <source>
        <strain evidence="1 2">RO10H11247</strain>
    </source>
</reference>
<name>A0A0L6V9U5_9BASI</name>
<comment type="caution">
    <text evidence="1">The sequence shown here is derived from an EMBL/GenBank/DDBJ whole genome shotgun (WGS) entry which is preliminary data.</text>
</comment>